<reference evidence="4 5" key="1">
    <citation type="journal article" date="2018" name="Int. J. Syst. Evol. Microbiol.">
        <title>Uliginosibacterium sediminicola sp. nov., isolated from freshwater sediment.</title>
        <authorList>
            <person name="Hwang W.M."/>
            <person name="Kim S.M."/>
            <person name="Kang K."/>
            <person name="Ahn T.Y."/>
        </authorList>
    </citation>
    <scope>NUCLEOTIDE SEQUENCE [LARGE SCALE GENOMIC DNA]</scope>
    <source>
        <strain evidence="4 5">M1-21</strain>
    </source>
</reference>
<organism evidence="4 5">
    <name type="scientific">Uliginosibacterium sediminicola</name>
    <dbReference type="NCBI Taxonomy" id="2024550"/>
    <lineage>
        <taxon>Bacteria</taxon>
        <taxon>Pseudomonadati</taxon>
        <taxon>Pseudomonadota</taxon>
        <taxon>Betaproteobacteria</taxon>
        <taxon>Rhodocyclales</taxon>
        <taxon>Zoogloeaceae</taxon>
        <taxon>Uliginosibacterium</taxon>
    </lineage>
</organism>
<gene>
    <name evidence="4" type="ORF">ABDB84_03540</name>
</gene>
<dbReference type="InterPro" id="IPR058548">
    <property type="entry name" value="MlaB-like_STAS"/>
</dbReference>
<proteinExistence type="predicted"/>
<dbReference type="RefSeq" id="WP_345918303.1">
    <property type="nucleotide sequence ID" value="NZ_JBDIVE010000001.1"/>
</dbReference>
<feature type="region of interest" description="Disordered" evidence="1">
    <location>
        <begin position="1"/>
        <end position="33"/>
    </location>
</feature>
<sequence>MAMSLFGKKPSDKGPATTTRPGKSRERSETTTSLDLTQLGDGRALAAAAGKILVSEGSLEEHAAVEEAAILYANSNNDGARSVLEAAIDGTASKHSSHELWAMLFDLYRITGQRAAFDARSEIFSQTFEVSPPRWDESAPPPPAAPARPNAPAVNLSGNLSGNARTQFEQLVRIGQKMGKLRIDLSRLRGIDDAGCLLLNDTLAALRRARVEVFLVNARHALSLVEPKLKIGEKQSQAAWLLALALIQQSADAEHFDAVALDYAITFEESPPAYEAPPAAPEVVELPPVAAVSDQPERFAMNGDVTGNQPEVLRQLAVYASQRSRVEIDASGLKRIEFVSAGALFNQLAQLQNQGKLSLIYRPNALVAALMRVMGIDQVATIERQP</sequence>
<dbReference type="Gene3D" id="3.30.750.24">
    <property type="entry name" value="STAS domain"/>
    <property type="match status" value="1"/>
</dbReference>
<dbReference type="Pfam" id="PF01740">
    <property type="entry name" value="STAS"/>
    <property type="match status" value="1"/>
</dbReference>
<dbReference type="SUPFAM" id="SSF52091">
    <property type="entry name" value="SpoIIaa-like"/>
    <property type="match status" value="1"/>
</dbReference>
<evidence type="ECO:0000259" key="3">
    <source>
        <dbReference type="Pfam" id="PF13466"/>
    </source>
</evidence>
<evidence type="ECO:0000256" key="1">
    <source>
        <dbReference type="SAM" id="MobiDB-lite"/>
    </source>
</evidence>
<dbReference type="InterPro" id="IPR036513">
    <property type="entry name" value="STAS_dom_sf"/>
</dbReference>
<dbReference type="Proteomes" id="UP001410394">
    <property type="component" value="Unassembled WGS sequence"/>
</dbReference>
<protein>
    <submittedName>
        <fullName evidence="4">STAS domain-containing protein</fullName>
    </submittedName>
</protein>
<name>A0ABU9YVE4_9RHOO</name>
<comment type="caution">
    <text evidence="4">The sequence shown here is derived from an EMBL/GenBank/DDBJ whole genome shotgun (WGS) entry which is preliminary data.</text>
</comment>
<evidence type="ECO:0000313" key="5">
    <source>
        <dbReference type="Proteomes" id="UP001410394"/>
    </source>
</evidence>
<dbReference type="InterPro" id="IPR002645">
    <property type="entry name" value="STAS_dom"/>
</dbReference>
<evidence type="ECO:0000259" key="2">
    <source>
        <dbReference type="Pfam" id="PF01740"/>
    </source>
</evidence>
<keyword evidence="5" id="KW-1185">Reference proteome</keyword>
<dbReference type="Pfam" id="PF13466">
    <property type="entry name" value="STAS_2"/>
    <property type="match status" value="1"/>
</dbReference>
<feature type="domain" description="MlaB-like STAS" evidence="3">
    <location>
        <begin position="303"/>
        <end position="377"/>
    </location>
</feature>
<accession>A0ABU9YVE4</accession>
<feature type="region of interest" description="Disordered" evidence="1">
    <location>
        <begin position="131"/>
        <end position="159"/>
    </location>
</feature>
<dbReference type="EMBL" id="JBDIVE010000001">
    <property type="protein sequence ID" value="MEN3067538.1"/>
    <property type="molecule type" value="Genomic_DNA"/>
</dbReference>
<evidence type="ECO:0000313" key="4">
    <source>
        <dbReference type="EMBL" id="MEN3067538.1"/>
    </source>
</evidence>
<feature type="domain" description="STAS" evidence="2">
    <location>
        <begin position="144"/>
        <end position="221"/>
    </location>
</feature>